<dbReference type="GO" id="GO:0009851">
    <property type="term" value="P:auxin biosynthetic process"/>
    <property type="evidence" value="ECO:0007669"/>
    <property type="project" value="UniProtKB-KW"/>
</dbReference>
<evidence type="ECO:0000313" key="11">
    <source>
        <dbReference type="EMBL" id="RZU40939.1"/>
    </source>
</evidence>
<protein>
    <recommendedName>
        <fullName evidence="5">Tryptophan 2-monooxygenase</fullName>
        <ecNumber evidence="4">1.13.12.3</ecNumber>
    </recommendedName>
</protein>
<evidence type="ECO:0000256" key="2">
    <source>
        <dbReference type="ARBA" id="ARBA00004814"/>
    </source>
</evidence>
<dbReference type="PANTHER" id="PTHR10742">
    <property type="entry name" value="FLAVIN MONOAMINE OXIDASE"/>
    <property type="match status" value="1"/>
</dbReference>
<evidence type="ECO:0000259" key="10">
    <source>
        <dbReference type="Pfam" id="PF01593"/>
    </source>
</evidence>
<comment type="caution">
    <text evidence="11">The sequence shown here is derived from an EMBL/GenBank/DDBJ whole genome shotgun (WGS) entry which is preliminary data.</text>
</comment>
<feature type="binding site" evidence="9">
    <location>
        <begin position="33"/>
        <end position="34"/>
    </location>
    <ligand>
        <name>FAD</name>
        <dbReference type="ChEBI" id="CHEBI:57692"/>
    </ligand>
</feature>
<dbReference type="PRINTS" id="PR00757">
    <property type="entry name" value="AMINEOXDASEF"/>
</dbReference>
<dbReference type="PANTHER" id="PTHR10742:SF410">
    <property type="entry name" value="LYSINE-SPECIFIC HISTONE DEMETHYLASE 2"/>
    <property type="match status" value="1"/>
</dbReference>
<keyword evidence="12" id="KW-1185">Reference proteome</keyword>
<evidence type="ECO:0000256" key="8">
    <source>
        <dbReference type="ARBA" id="ARBA00047321"/>
    </source>
</evidence>
<gene>
    <name evidence="11" type="ORF">BDD14_2428</name>
</gene>
<proteinExistence type="inferred from homology"/>
<evidence type="ECO:0000256" key="6">
    <source>
        <dbReference type="ARBA" id="ARBA00023002"/>
    </source>
</evidence>
<accession>A0A4Q7YVC2</accession>
<dbReference type="OrthoDB" id="56323at2"/>
<feature type="binding site" evidence="9">
    <location>
        <position position="396"/>
    </location>
    <ligand>
        <name>FAD</name>
        <dbReference type="ChEBI" id="CHEBI:57692"/>
    </ligand>
</feature>
<keyword evidence="6" id="KW-0560">Oxidoreductase</keyword>
<evidence type="ECO:0000256" key="4">
    <source>
        <dbReference type="ARBA" id="ARBA00012535"/>
    </source>
</evidence>
<evidence type="ECO:0000256" key="3">
    <source>
        <dbReference type="ARBA" id="ARBA00005833"/>
    </source>
</evidence>
<dbReference type="Proteomes" id="UP000292958">
    <property type="component" value="Unassembled WGS sequence"/>
</dbReference>
<comment type="cofactor">
    <cofactor evidence="1">
        <name>FAD</name>
        <dbReference type="ChEBI" id="CHEBI:57692"/>
    </cofactor>
</comment>
<evidence type="ECO:0000256" key="5">
    <source>
        <dbReference type="ARBA" id="ARBA00017871"/>
    </source>
</evidence>
<evidence type="ECO:0000313" key="12">
    <source>
        <dbReference type="Proteomes" id="UP000292958"/>
    </source>
</evidence>
<dbReference type="Pfam" id="PF01593">
    <property type="entry name" value="Amino_oxidase"/>
    <property type="match status" value="1"/>
</dbReference>
<name>A0A4Q7YVC2_9BACT</name>
<dbReference type="SUPFAM" id="SSF54373">
    <property type="entry name" value="FAD-linked reductases, C-terminal domain"/>
    <property type="match status" value="1"/>
</dbReference>
<comment type="pathway">
    <text evidence="2">Plant hormone metabolism; auxin biosynthesis.</text>
</comment>
<evidence type="ECO:0000256" key="9">
    <source>
        <dbReference type="PIRSR" id="PIRSR601613-1"/>
    </source>
</evidence>
<comment type="catalytic activity">
    <reaction evidence="8">
        <text>L-tryptophan + O2 = indole-3-acetamide + CO2 + H2O</text>
        <dbReference type="Rhea" id="RHEA:16165"/>
        <dbReference type="ChEBI" id="CHEBI:15377"/>
        <dbReference type="ChEBI" id="CHEBI:15379"/>
        <dbReference type="ChEBI" id="CHEBI:16031"/>
        <dbReference type="ChEBI" id="CHEBI:16526"/>
        <dbReference type="ChEBI" id="CHEBI:57912"/>
        <dbReference type="EC" id="1.13.12.3"/>
    </reaction>
</comment>
<reference evidence="11 12" key="1">
    <citation type="submission" date="2019-02" db="EMBL/GenBank/DDBJ databases">
        <title>Genomic Encyclopedia of Archaeal and Bacterial Type Strains, Phase II (KMG-II): from individual species to whole genera.</title>
        <authorList>
            <person name="Goeker M."/>
        </authorList>
    </citation>
    <scope>NUCLEOTIDE SEQUENCE [LARGE SCALE GENOMIC DNA]</scope>
    <source>
        <strain evidence="11 12">DSM 18101</strain>
    </source>
</reference>
<dbReference type="EMBL" id="SHKW01000001">
    <property type="protein sequence ID" value="RZU40939.1"/>
    <property type="molecule type" value="Genomic_DNA"/>
</dbReference>
<dbReference type="RefSeq" id="WP_130418936.1">
    <property type="nucleotide sequence ID" value="NZ_SHKW01000001.1"/>
</dbReference>
<dbReference type="InterPro" id="IPR001613">
    <property type="entry name" value="Flavin_amine_oxidase"/>
</dbReference>
<dbReference type="InterPro" id="IPR036188">
    <property type="entry name" value="FAD/NAD-bd_sf"/>
</dbReference>
<keyword evidence="7" id="KW-0073">Auxin biosynthesis</keyword>
<dbReference type="Pfam" id="PF13450">
    <property type="entry name" value="NAD_binding_8"/>
    <property type="match status" value="1"/>
</dbReference>
<dbReference type="GO" id="GO:0050361">
    <property type="term" value="F:tryptophan 2-monooxygenase activity"/>
    <property type="evidence" value="ECO:0007669"/>
    <property type="project" value="UniProtKB-EC"/>
</dbReference>
<dbReference type="EC" id="1.13.12.3" evidence="4"/>
<organism evidence="11 12">
    <name type="scientific">Edaphobacter modestus</name>
    <dbReference type="NCBI Taxonomy" id="388466"/>
    <lineage>
        <taxon>Bacteria</taxon>
        <taxon>Pseudomonadati</taxon>
        <taxon>Acidobacteriota</taxon>
        <taxon>Terriglobia</taxon>
        <taxon>Terriglobales</taxon>
        <taxon>Acidobacteriaceae</taxon>
        <taxon>Edaphobacter</taxon>
    </lineage>
</organism>
<dbReference type="SUPFAM" id="SSF51905">
    <property type="entry name" value="FAD/NAD(P)-binding domain"/>
    <property type="match status" value="1"/>
</dbReference>
<dbReference type="AlphaFoldDB" id="A0A4Q7YVC2"/>
<comment type="similarity">
    <text evidence="3">Belongs to the tryptophan 2-monooxygenase family.</text>
</comment>
<dbReference type="InterPro" id="IPR002937">
    <property type="entry name" value="Amino_oxidase"/>
</dbReference>
<feature type="binding site" evidence="9">
    <location>
        <position position="201"/>
    </location>
    <ligand>
        <name>FAD</name>
        <dbReference type="ChEBI" id="CHEBI:57692"/>
    </ligand>
</feature>
<sequence length="426" mass="46401">MSELDVVVIGAGIAGLTAARTLAEAGVRVTVVEARHRIGGRILTHRVGGETLELGAEFIHGRPPELWALITETGLDTYERDGSQGCFKDGSLKRCREEDSAFHPFEGLEEFKGPDVSFNQYVAGLDATEAQRASARSFVEGFNAADSNQISVASLGAQQRAEDSIEGDRIFYLGAGYDRLAQYLANRIVDYGGSIRLNSPVREIRWSPGSVEIIDDKQTFSAPRVILTIPLGVLQSGSLTIEPLPETILEAASQLRMGHATRFTLLFRDAFWTTTRRSSRMQDLSFLFSLDEMPPVWWTTHPHPSPLLTGWVGGPRSAELASLTPDQLAERACSTLARIFSLKPARVQNLLLGCYTHNWNSDPFALGAYSYVGAGGIDASRQLSEPVAGTLFFAGEHTDTTGHWGTVHAALRSGLRAARQVLDQTA</sequence>
<evidence type="ECO:0000256" key="7">
    <source>
        <dbReference type="ARBA" id="ARBA00023070"/>
    </source>
</evidence>
<feature type="domain" description="Amine oxidase" evidence="10">
    <location>
        <begin position="136"/>
        <end position="422"/>
    </location>
</feature>
<evidence type="ECO:0000256" key="1">
    <source>
        <dbReference type="ARBA" id="ARBA00001974"/>
    </source>
</evidence>
<dbReference type="InterPro" id="IPR050281">
    <property type="entry name" value="Flavin_monoamine_oxidase"/>
</dbReference>
<dbReference type="Gene3D" id="3.50.50.60">
    <property type="entry name" value="FAD/NAD(P)-binding domain"/>
    <property type="match status" value="1"/>
</dbReference>